<comment type="caution">
    <text evidence="1">The sequence shown here is derived from an EMBL/GenBank/DDBJ whole genome shotgun (WGS) entry which is preliminary data.</text>
</comment>
<keyword evidence="2" id="KW-1185">Reference proteome</keyword>
<sequence length="46" mass="4998">MMKRRDLIAAYGRLCLILAAFAFSVGIIGAPLLPRIWSPAAVVAQR</sequence>
<dbReference type="EMBL" id="JBHOMY010000010">
    <property type="protein sequence ID" value="MFC1455723.1"/>
    <property type="molecule type" value="Genomic_DNA"/>
</dbReference>
<name>A0ABV6Y384_9HYPH</name>
<accession>A0ABV6Y384</accession>
<dbReference type="RefSeq" id="WP_377028808.1">
    <property type="nucleotide sequence ID" value="NZ_JBHOMY010000010.1"/>
</dbReference>
<evidence type="ECO:0000313" key="2">
    <source>
        <dbReference type="Proteomes" id="UP001593940"/>
    </source>
</evidence>
<gene>
    <name evidence="1" type="ORF">ACETIH_03110</name>
</gene>
<organism evidence="1 2">
    <name type="scientific">Microvirga arabica</name>
    <dbReference type="NCBI Taxonomy" id="1128671"/>
    <lineage>
        <taxon>Bacteria</taxon>
        <taxon>Pseudomonadati</taxon>
        <taxon>Pseudomonadota</taxon>
        <taxon>Alphaproteobacteria</taxon>
        <taxon>Hyphomicrobiales</taxon>
        <taxon>Methylobacteriaceae</taxon>
        <taxon>Microvirga</taxon>
    </lineage>
</organism>
<protein>
    <submittedName>
        <fullName evidence="1">Uncharacterized protein</fullName>
    </submittedName>
</protein>
<dbReference type="Proteomes" id="UP001593940">
    <property type="component" value="Unassembled WGS sequence"/>
</dbReference>
<proteinExistence type="predicted"/>
<reference evidence="1 2" key="1">
    <citation type="submission" date="2024-09" db="EMBL/GenBank/DDBJ databases">
        <title>Nodulacao em especies de Leguminosae Basais da Amazonia e Caracterizacao dos Rizobios e Bacterias Associadas aos Nodulos.</title>
        <authorList>
            <person name="Jambeiro I.C.A."/>
            <person name="Lopes I.S."/>
            <person name="Aguiar E.R.G.R."/>
            <person name="Santos A.F.J."/>
            <person name="Dos Santos J.M.F."/>
            <person name="Gross E."/>
        </authorList>
    </citation>
    <scope>NUCLEOTIDE SEQUENCE [LARGE SCALE GENOMIC DNA]</scope>
    <source>
        <strain evidence="1 2">BRUESC1165</strain>
    </source>
</reference>
<evidence type="ECO:0000313" key="1">
    <source>
        <dbReference type="EMBL" id="MFC1455723.1"/>
    </source>
</evidence>